<protein>
    <submittedName>
        <fullName evidence="3">Uncharacterized protein LOC112043071</fullName>
    </submittedName>
</protein>
<dbReference type="AlphaFoldDB" id="A0A6J1MMD5"/>
<dbReference type="GO" id="GO:0005615">
    <property type="term" value="C:extracellular space"/>
    <property type="evidence" value="ECO:0007669"/>
    <property type="project" value="TreeGrafter"/>
</dbReference>
<sequence length="258" mass="28866">MFVLKLVFIACAVLIKCESAFVDTLTKCSIKNDKCIAELYENSLRYIGSDGIPELNMPPIDPFKISNVTVTVLDSIKITLTDGVVKGISKCQVKKFHIDMEALTGTQEFVCDLTVRTNVVFEGSSPAAQGLFGTSSIDGTGKGKVKLEKLFLHLDFPIIPYKKEDGEIYFKTTKEKIKYKYDVDKASFAADKITLGSEDISKVVVPYLNENFKTILKTFGRVFFDKVIEFAFTSVELIYGNVAAKYYLEEDLTPYVEN</sequence>
<keyword evidence="2" id="KW-1185">Reference proteome</keyword>
<dbReference type="SMART" id="SM00700">
    <property type="entry name" value="JHBP"/>
    <property type="match status" value="1"/>
</dbReference>
<feature type="chain" id="PRO_5045115022" evidence="1">
    <location>
        <begin position="20"/>
        <end position="258"/>
    </location>
</feature>
<dbReference type="OrthoDB" id="7457915at2759"/>
<evidence type="ECO:0000313" key="2">
    <source>
        <dbReference type="Proteomes" id="UP001652582"/>
    </source>
</evidence>
<keyword evidence="1" id="KW-0732">Signal</keyword>
<dbReference type="PANTHER" id="PTHR11008:SF41">
    <property type="entry name" value="RE70318P"/>
    <property type="match status" value="1"/>
</dbReference>
<organism evidence="2 3">
    <name type="scientific">Bicyclus anynana</name>
    <name type="common">Squinting bush brown butterfly</name>
    <dbReference type="NCBI Taxonomy" id="110368"/>
    <lineage>
        <taxon>Eukaryota</taxon>
        <taxon>Metazoa</taxon>
        <taxon>Ecdysozoa</taxon>
        <taxon>Arthropoda</taxon>
        <taxon>Hexapoda</taxon>
        <taxon>Insecta</taxon>
        <taxon>Pterygota</taxon>
        <taxon>Neoptera</taxon>
        <taxon>Endopterygota</taxon>
        <taxon>Lepidoptera</taxon>
        <taxon>Glossata</taxon>
        <taxon>Ditrysia</taxon>
        <taxon>Papilionoidea</taxon>
        <taxon>Nymphalidae</taxon>
        <taxon>Satyrinae</taxon>
        <taxon>Satyrini</taxon>
        <taxon>Mycalesina</taxon>
        <taxon>Bicyclus</taxon>
    </lineage>
</organism>
<dbReference type="PANTHER" id="PTHR11008">
    <property type="entry name" value="PROTEIN TAKEOUT-LIKE PROTEIN"/>
    <property type="match status" value="1"/>
</dbReference>
<dbReference type="Gene3D" id="3.15.10.30">
    <property type="entry name" value="Haemolymph juvenile hormone binding protein"/>
    <property type="match status" value="1"/>
</dbReference>
<proteinExistence type="predicted"/>
<dbReference type="InterPro" id="IPR038606">
    <property type="entry name" value="To_sf"/>
</dbReference>
<dbReference type="Pfam" id="PF06585">
    <property type="entry name" value="JHBP"/>
    <property type="match status" value="1"/>
</dbReference>
<dbReference type="GeneID" id="112043071"/>
<dbReference type="Proteomes" id="UP001652582">
    <property type="component" value="Chromosome 13"/>
</dbReference>
<feature type="signal peptide" evidence="1">
    <location>
        <begin position="1"/>
        <end position="19"/>
    </location>
</feature>
<dbReference type="KEGG" id="bany:112043071"/>
<accession>A0A6J1MMD5</accession>
<reference evidence="3" key="1">
    <citation type="submission" date="2025-08" db="UniProtKB">
        <authorList>
            <consortium name="RefSeq"/>
        </authorList>
    </citation>
    <scope>IDENTIFICATION</scope>
</reference>
<evidence type="ECO:0000313" key="3">
    <source>
        <dbReference type="RefSeq" id="XP_023934103.2"/>
    </source>
</evidence>
<dbReference type="InterPro" id="IPR010562">
    <property type="entry name" value="Haemolymph_juvenile_hormone-bd"/>
</dbReference>
<name>A0A6J1MMD5_BICAN</name>
<evidence type="ECO:0000256" key="1">
    <source>
        <dbReference type="SAM" id="SignalP"/>
    </source>
</evidence>
<gene>
    <name evidence="3" type="primary">LOC112043071</name>
</gene>
<dbReference type="RefSeq" id="XP_023934103.2">
    <property type="nucleotide sequence ID" value="XM_024078335.2"/>
</dbReference>